<protein>
    <submittedName>
        <fullName evidence="1">Uncharacterized protein</fullName>
    </submittedName>
</protein>
<organism evidence="1 2">
    <name type="scientific">Aquabacterium lacunae</name>
    <dbReference type="NCBI Taxonomy" id="2528630"/>
    <lineage>
        <taxon>Bacteria</taxon>
        <taxon>Pseudomonadati</taxon>
        <taxon>Pseudomonadota</taxon>
        <taxon>Betaproteobacteria</taxon>
        <taxon>Burkholderiales</taxon>
        <taxon>Aquabacterium</taxon>
    </lineage>
</organism>
<dbReference type="Proteomes" id="UP000292120">
    <property type="component" value="Unassembled WGS sequence"/>
</dbReference>
<accession>A0A4Q9H080</accession>
<reference evidence="1 2" key="1">
    <citation type="submission" date="2019-02" db="EMBL/GenBank/DDBJ databases">
        <title>Aquabacterium sp. strain KMB7.</title>
        <authorList>
            <person name="Chen W.-M."/>
        </authorList>
    </citation>
    <scope>NUCLEOTIDE SEQUENCE [LARGE SCALE GENOMIC DNA]</scope>
    <source>
        <strain evidence="1 2">KMB7</strain>
    </source>
</reference>
<proteinExistence type="predicted"/>
<sequence>MHQPADSSLTTGVEQAHDLPAPHVADQRPVHESVLSAPLMETWLPGQPGAAAWVRQHGDRLVAVRVRIDPRSGQRYTTVELLAEHPDEPLAAAVQRPEPPASGAGADDLVSLKVGLAERQMHRKLKAAGATYDEGTRVWRLRRSQAIALGLQGRIL</sequence>
<gene>
    <name evidence="1" type="ORF">EYS42_04715</name>
</gene>
<name>A0A4Q9H080_9BURK</name>
<evidence type="ECO:0000313" key="1">
    <source>
        <dbReference type="EMBL" id="TBO32498.1"/>
    </source>
</evidence>
<evidence type="ECO:0000313" key="2">
    <source>
        <dbReference type="Proteomes" id="UP000292120"/>
    </source>
</evidence>
<keyword evidence="2" id="KW-1185">Reference proteome</keyword>
<dbReference type="AlphaFoldDB" id="A0A4Q9H080"/>
<dbReference type="RefSeq" id="WP_130966712.1">
    <property type="nucleotide sequence ID" value="NZ_SIXI01000002.1"/>
</dbReference>
<comment type="caution">
    <text evidence="1">The sequence shown here is derived from an EMBL/GenBank/DDBJ whole genome shotgun (WGS) entry which is preliminary data.</text>
</comment>
<dbReference type="EMBL" id="SIXI01000002">
    <property type="protein sequence ID" value="TBO32498.1"/>
    <property type="molecule type" value="Genomic_DNA"/>
</dbReference>